<name>A0A840J5W9_9PSEU</name>
<evidence type="ECO:0000256" key="1">
    <source>
        <dbReference type="ARBA" id="ARBA00006484"/>
    </source>
</evidence>
<sequence length="261" mass="26786">MDNPFAVVTGASSGIGLALAGKLAGKGFDLVLAAEDDELEGAAARVRGRGTRVTAVRVDLAGAAGVEELVRRIGDRPVDVLVLNAGVGIDGEFAGATTLEDQLKVVDLNVRSPVHLAKRLLPGMVDRGSGRVLVTSSTAATAPGPYQAVYSASKAFLSSFAEAVRGEVAERGVAVTTVLPGPVDTEFFERADMTDTKIGQGPKDTAETIAEAGYAALMSGEDKVVPGAVKNKLQAVGSRVLPDKVKAKAQGRMMEPGSGES</sequence>
<accession>A0A840J5W9</accession>
<dbReference type="PRINTS" id="PR00080">
    <property type="entry name" value="SDRFAMILY"/>
</dbReference>
<dbReference type="PIRSF" id="PIRSF000126">
    <property type="entry name" value="11-beta-HSD1"/>
    <property type="match status" value="1"/>
</dbReference>
<proteinExistence type="inferred from homology"/>
<comment type="similarity">
    <text evidence="1 3">Belongs to the short-chain dehydrogenases/reductases (SDR) family.</text>
</comment>
<dbReference type="SUPFAM" id="SSF51735">
    <property type="entry name" value="NAD(P)-binding Rossmann-fold domains"/>
    <property type="match status" value="1"/>
</dbReference>
<evidence type="ECO:0000256" key="3">
    <source>
        <dbReference type="RuleBase" id="RU000363"/>
    </source>
</evidence>
<evidence type="ECO:0000313" key="5">
    <source>
        <dbReference type="Proteomes" id="UP000581769"/>
    </source>
</evidence>
<dbReference type="Proteomes" id="UP000581769">
    <property type="component" value="Unassembled WGS sequence"/>
</dbReference>
<keyword evidence="2" id="KW-0560">Oxidoreductase</keyword>
<dbReference type="Pfam" id="PF00106">
    <property type="entry name" value="adh_short"/>
    <property type="match status" value="1"/>
</dbReference>
<dbReference type="InterPro" id="IPR020904">
    <property type="entry name" value="Sc_DH/Rdtase_CS"/>
</dbReference>
<dbReference type="EMBL" id="JACHMG010000001">
    <property type="protein sequence ID" value="MBB4689099.1"/>
    <property type="molecule type" value="Genomic_DNA"/>
</dbReference>
<dbReference type="GO" id="GO:0016020">
    <property type="term" value="C:membrane"/>
    <property type="evidence" value="ECO:0007669"/>
    <property type="project" value="TreeGrafter"/>
</dbReference>
<gene>
    <name evidence="4" type="ORF">BJY18_006584</name>
</gene>
<keyword evidence="5" id="KW-1185">Reference proteome</keyword>
<dbReference type="InterPro" id="IPR002347">
    <property type="entry name" value="SDR_fam"/>
</dbReference>
<comment type="caution">
    <text evidence="4">The sequence shown here is derived from an EMBL/GenBank/DDBJ whole genome shotgun (WGS) entry which is preliminary data.</text>
</comment>
<dbReference type="InterPro" id="IPR036291">
    <property type="entry name" value="NAD(P)-bd_dom_sf"/>
</dbReference>
<dbReference type="PANTHER" id="PTHR44196">
    <property type="entry name" value="DEHYDROGENASE/REDUCTASE SDR FAMILY MEMBER 7B"/>
    <property type="match status" value="1"/>
</dbReference>
<dbReference type="PANTHER" id="PTHR44196:SF1">
    <property type="entry name" value="DEHYDROGENASE_REDUCTASE SDR FAMILY MEMBER 7B"/>
    <property type="match status" value="1"/>
</dbReference>
<organism evidence="4 5">
    <name type="scientific">Amycolatopsis jiangsuensis</name>
    <dbReference type="NCBI Taxonomy" id="1181879"/>
    <lineage>
        <taxon>Bacteria</taxon>
        <taxon>Bacillati</taxon>
        <taxon>Actinomycetota</taxon>
        <taxon>Actinomycetes</taxon>
        <taxon>Pseudonocardiales</taxon>
        <taxon>Pseudonocardiaceae</taxon>
        <taxon>Amycolatopsis</taxon>
    </lineage>
</organism>
<dbReference type="Gene3D" id="3.40.50.720">
    <property type="entry name" value="NAD(P)-binding Rossmann-like Domain"/>
    <property type="match status" value="1"/>
</dbReference>
<dbReference type="PROSITE" id="PS00061">
    <property type="entry name" value="ADH_SHORT"/>
    <property type="match status" value="1"/>
</dbReference>
<dbReference type="AlphaFoldDB" id="A0A840J5W9"/>
<dbReference type="RefSeq" id="WP_184783690.1">
    <property type="nucleotide sequence ID" value="NZ_JACHMG010000001.1"/>
</dbReference>
<protein>
    <submittedName>
        <fullName evidence="4">Short-subunit dehydrogenase</fullName>
    </submittedName>
</protein>
<evidence type="ECO:0000256" key="2">
    <source>
        <dbReference type="ARBA" id="ARBA00023002"/>
    </source>
</evidence>
<dbReference type="CDD" id="cd05233">
    <property type="entry name" value="SDR_c"/>
    <property type="match status" value="1"/>
</dbReference>
<dbReference type="GO" id="GO:0016491">
    <property type="term" value="F:oxidoreductase activity"/>
    <property type="evidence" value="ECO:0007669"/>
    <property type="project" value="UniProtKB-KW"/>
</dbReference>
<evidence type="ECO:0000313" key="4">
    <source>
        <dbReference type="EMBL" id="MBB4689099.1"/>
    </source>
</evidence>
<reference evidence="4 5" key="1">
    <citation type="submission" date="2020-08" db="EMBL/GenBank/DDBJ databases">
        <title>Sequencing the genomes of 1000 actinobacteria strains.</title>
        <authorList>
            <person name="Klenk H.-P."/>
        </authorList>
    </citation>
    <scope>NUCLEOTIDE SEQUENCE [LARGE SCALE GENOMIC DNA]</scope>
    <source>
        <strain evidence="4 5">DSM 45859</strain>
    </source>
</reference>
<dbReference type="PRINTS" id="PR00081">
    <property type="entry name" value="GDHRDH"/>
</dbReference>